<evidence type="ECO:0000256" key="1">
    <source>
        <dbReference type="SAM" id="Phobius"/>
    </source>
</evidence>
<feature type="transmembrane region" description="Helical" evidence="1">
    <location>
        <begin position="175"/>
        <end position="195"/>
    </location>
</feature>
<keyword evidence="1" id="KW-1133">Transmembrane helix</keyword>
<feature type="domain" description="DUF7601" evidence="2">
    <location>
        <begin position="10"/>
        <end position="122"/>
    </location>
</feature>
<dbReference type="Proteomes" id="UP000700908">
    <property type="component" value="Unassembled WGS sequence"/>
</dbReference>
<keyword evidence="1" id="KW-0812">Transmembrane</keyword>
<keyword evidence="4" id="KW-1185">Reference proteome</keyword>
<gene>
    <name evidence="3" type="ORF">K6V98_01845</name>
</gene>
<dbReference type="Gene3D" id="2.60.40.1140">
    <property type="entry name" value="Collagen-binding surface protein Cna, B-type domain"/>
    <property type="match status" value="1"/>
</dbReference>
<organism evidence="3 4">
    <name type="scientific">Collinsella ureilytica</name>
    <dbReference type="NCBI Taxonomy" id="2869515"/>
    <lineage>
        <taxon>Bacteria</taxon>
        <taxon>Bacillati</taxon>
        <taxon>Actinomycetota</taxon>
        <taxon>Coriobacteriia</taxon>
        <taxon>Coriobacteriales</taxon>
        <taxon>Coriobacteriaceae</taxon>
        <taxon>Collinsella</taxon>
    </lineage>
</organism>
<reference evidence="3 4" key="1">
    <citation type="submission" date="2021-08" db="EMBL/GenBank/DDBJ databases">
        <title>Collinsella faecalis sp. nov. isolated from swine faeces.</title>
        <authorList>
            <person name="Oh B.S."/>
            <person name="Lee J.H."/>
        </authorList>
    </citation>
    <scope>NUCLEOTIDE SEQUENCE [LARGE SCALE GENOMIC DNA]</scope>
    <source>
        <strain evidence="3 4">AGMB00827</strain>
    </source>
</reference>
<accession>A0ABS7MIN1</accession>
<proteinExistence type="predicted"/>
<comment type="caution">
    <text evidence="3">The sequence shown here is derived from an EMBL/GenBank/DDBJ whole genome shotgun (WGS) entry which is preliminary data.</text>
</comment>
<dbReference type="RefSeq" id="WP_222198832.1">
    <property type="nucleotide sequence ID" value="NZ_JAIMFO010000004.1"/>
</dbReference>
<keyword evidence="1" id="KW-0472">Membrane</keyword>
<dbReference type="Pfam" id="PF24547">
    <property type="entry name" value="DUF7601"/>
    <property type="match status" value="1"/>
</dbReference>
<name>A0ABS7MIN1_9ACTN</name>
<dbReference type="InterPro" id="IPR055382">
    <property type="entry name" value="DUF7601"/>
</dbReference>
<evidence type="ECO:0000259" key="2">
    <source>
        <dbReference type="Pfam" id="PF24547"/>
    </source>
</evidence>
<sequence length="203" mass="20552">MSKAITGNNDLKISKTVAGDFGDQTKLFSFTLKLTFPATATSKDPIKATVVKDKDGTTVTTAPGSAQGVYTFNNGETVTFKLAHGQSLKFADGMPDGTTYVLVEEGVNGYTAAAQTVIGGANAVAATNAGANGDVVIAEGNGVYVSAAATTKGENSSQVTNTYKTVTPTGIAISVLPYVLMVAAPVGAAAGYAAMKRRQGAQA</sequence>
<evidence type="ECO:0000313" key="4">
    <source>
        <dbReference type="Proteomes" id="UP000700908"/>
    </source>
</evidence>
<protein>
    <recommendedName>
        <fullName evidence="2">DUF7601 domain-containing protein</fullName>
    </recommendedName>
</protein>
<evidence type="ECO:0000313" key="3">
    <source>
        <dbReference type="EMBL" id="MBY4797107.1"/>
    </source>
</evidence>
<dbReference type="EMBL" id="JAIMFO010000004">
    <property type="protein sequence ID" value="MBY4797107.1"/>
    <property type="molecule type" value="Genomic_DNA"/>
</dbReference>